<feature type="region of interest" description="Disordered" evidence="1">
    <location>
        <begin position="54"/>
        <end position="350"/>
    </location>
</feature>
<keyword evidence="2" id="KW-1133">Transmembrane helix</keyword>
<accession>A0A895XLF4</accession>
<evidence type="ECO:0000313" key="3">
    <source>
        <dbReference type="EMBL" id="QSB04249.1"/>
    </source>
</evidence>
<feature type="compositionally biased region" description="Basic and acidic residues" evidence="1">
    <location>
        <begin position="327"/>
        <end position="341"/>
    </location>
</feature>
<sequence>MIVSSLLILLAALGLLTFGVITDQNSLLVASIVASLLAGVALFLGARASAQRAKEKSKSSYASRSAQRRAARASKVSDPTQAETELLDVGEGLTPPVAQAPTGPGDQHRSHDPDQRGRGGHPARGGVPIVPGSNDPRLRGDDAPTSQIPLIRDGFEPPAVEFRSGGAVPPGSRSDAPGRRADTSFGLPPRTEPGGGPQSVPSQRDAAEPSSGDLPFVDPRRVQPSQSSDYDSFPAWQDDDPHWSGHPDQARASAPEAPLPGEVDSPATPQWEEWELSDPRRAHGANGHQGDGTSGVNAYGLRAGEAPLPPQSEQATGAPRDSAAVQRARDWAEEAPAHADWEIPEDEPSGRSLTAVEAASLMRLDATVHVIDGRPRFHLSSCSHLLGRDEEPLEINEAIELGFTPCVQCDPAGNLSATPALH</sequence>
<evidence type="ECO:0000256" key="1">
    <source>
        <dbReference type="SAM" id="MobiDB-lite"/>
    </source>
</evidence>
<reference evidence="3" key="1">
    <citation type="submission" date="2021-02" db="EMBL/GenBank/DDBJ databases">
        <title>Natronoglycomyces albus gen. nov., sp. nov, a haloalkaliphilic actinobacterium from a soda solonchak soil.</title>
        <authorList>
            <person name="Sorokin D.Y."/>
            <person name="Khijniak T.V."/>
            <person name="Zakharycheva A.P."/>
            <person name="Boueva O.V."/>
            <person name="Ariskina E.V."/>
            <person name="Hahnke R.L."/>
            <person name="Bunk B."/>
            <person name="Sproer C."/>
            <person name="Schumann P."/>
            <person name="Evtushenko L.I."/>
            <person name="Kublanov I.V."/>
        </authorList>
    </citation>
    <scope>NUCLEOTIDE SEQUENCE</scope>
    <source>
        <strain evidence="3">DSM 106290</strain>
    </source>
</reference>
<dbReference type="Proteomes" id="UP000662939">
    <property type="component" value="Chromosome"/>
</dbReference>
<organism evidence="3 4">
    <name type="scientific">Natronoglycomyces albus</name>
    <dbReference type="NCBI Taxonomy" id="2811108"/>
    <lineage>
        <taxon>Bacteria</taxon>
        <taxon>Bacillati</taxon>
        <taxon>Actinomycetota</taxon>
        <taxon>Actinomycetes</taxon>
        <taxon>Glycomycetales</taxon>
        <taxon>Glycomycetaceae</taxon>
        <taxon>Natronoglycomyces</taxon>
    </lineage>
</organism>
<dbReference type="KEGG" id="nav:JQS30_10585"/>
<feature type="compositionally biased region" description="Basic and acidic residues" evidence="1">
    <location>
        <begin position="106"/>
        <end position="117"/>
    </location>
</feature>
<feature type="compositionally biased region" description="Basic and acidic residues" evidence="1">
    <location>
        <begin position="239"/>
        <end position="249"/>
    </location>
</feature>
<gene>
    <name evidence="3" type="ORF">JQS30_10585</name>
</gene>
<dbReference type="EMBL" id="CP070496">
    <property type="protein sequence ID" value="QSB04249.1"/>
    <property type="molecule type" value="Genomic_DNA"/>
</dbReference>
<evidence type="ECO:0000256" key="2">
    <source>
        <dbReference type="SAM" id="Phobius"/>
    </source>
</evidence>
<evidence type="ECO:0000313" key="4">
    <source>
        <dbReference type="Proteomes" id="UP000662939"/>
    </source>
</evidence>
<proteinExistence type="predicted"/>
<protein>
    <submittedName>
        <fullName evidence="3">Uncharacterized protein</fullName>
    </submittedName>
</protein>
<keyword evidence="2" id="KW-0472">Membrane</keyword>
<name>A0A895XLF4_9ACTN</name>
<feature type="transmembrane region" description="Helical" evidence="2">
    <location>
        <begin position="29"/>
        <end position="50"/>
    </location>
</feature>
<keyword evidence="4" id="KW-1185">Reference proteome</keyword>
<dbReference type="AlphaFoldDB" id="A0A895XLF4"/>
<keyword evidence="2" id="KW-0812">Transmembrane</keyword>
<dbReference type="RefSeq" id="WP_213170248.1">
    <property type="nucleotide sequence ID" value="NZ_CP070496.1"/>
</dbReference>